<organism evidence="1 2">
    <name type="scientific">Rathayibacter iranicus</name>
    <dbReference type="NCBI Taxonomy" id="59737"/>
    <lineage>
        <taxon>Bacteria</taxon>
        <taxon>Bacillati</taxon>
        <taxon>Actinomycetota</taxon>
        <taxon>Actinomycetes</taxon>
        <taxon>Micrococcales</taxon>
        <taxon>Microbacteriaceae</taxon>
        <taxon>Rathayibacter</taxon>
    </lineage>
</organism>
<dbReference type="RefSeq" id="WP_104266050.1">
    <property type="nucleotide sequence ID" value="NZ_CP028130.1"/>
</dbReference>
<dbReference type="Proteomes" id="UP000283946">
    <property type="component" value="Chromosome"/>
</dbReference>
<dbReference type="AlphaFoldDB" id="A0AAD1AHM7"/>
<protein>
    <submittedName>
        <fullName evidence="1">Uncharacterized protein</fullName>
    </submittedName>
</protein>
<proteinExistence type="predicted"/>
<dbReference type="EMBL" id="CP028130">
    <property type="protein sequence ID" value="AZZ56844.1"/>
    <property type="molecule type" value="Genomic_DNA"/>
</dbReference>
<name>A0AAD1AHM7_9MICO</name>
<gene>
    <name evidence="1" type="ORF">C7V51_13910</name>
</gene>
<reference evidence="1 2" key="1">
    <citation type="submission" date="2018-03" db="EMBL/GenBank/DDBJ databases">
        <title>Bacteriophage NCPPB3778 and a type I-E CRISPR drive the evolution of the US Biological Select Agent, Rathayibacter toxicus.</title>
        <authorList>
            <person name="Davis E.W.II."/>
            <person name="Tabima J.F."/>
            <person name="Weisberg A.J."/>
            <person name="Dantas Lopes L."/>
            <person name="Wiseman M.S."/>
            <person name="Wiseman M.S."/>
            <person name="Pupko T."/>
            <person name="Belcher M.S."/>
            <person name="Sechler A.J."/>
            <person name="Tancos M.A."/>
            <person name="Schroeder B.K."/>
            <person name="Murray T.D."/>
            <person name="Luster D.G."/>
            <person name="Schneider W.L."/>
            <person name="Rogers E."/>
            <person name="Andreote F.D."/>
            <person name="Grunwald N.J."/>
            <person name="Putnam M.L."/>
            <person name="Chang J.H."/>
        </authorList>
    </citation>
    <scope>NUCLEOTIDE SEQUENCE [LARGE SCALE GENOMIC DNA]</scope>
    <source>
        <strain evidence="1 2">NCCPB 2253</strain>
    </source>
</reference>
<evidence type="ECO:0000313" key="1">
    <source>
        <dbReference type="EMBL" id="AZZ56844.1"/>
    </source>
</evidence>
<dbReference type="KEGG" id="ria:C7V51_13910"/>
<evidence type="ECO:0000313" key="2">
    <source>
        <dbReference type="Proteomes" id="UP000283946"/>
    </source>
</evidence>
<accession>A0AAD1AHM7</accession>
<sequence>MVNGTRTAMQVLKAIRTNARQHGWSVEQLPKRGKGSHTIWVVVDENGNQLARVALTGYSGQMSQTVTRSNEAALEEIFGKGWLDK</sequence>